<evidence type="ECO:0000256" key="2">
    <source>
        <dbReference type="ARBA" id="ARBA00022630"/>
    </source>
</evidence>
<dbReference type="PANTHER" id="PTHR43400:SF10">
    <property type="entry name" value="3-OXOSTEROID 1-DEHYDROGENASE"/>
    <property type="match status" value="1"/>
</dbReference>
<gene>
    <name evidence="7" type="primary">ksdD_2</name>
    <name evidence="7" type="ORF">NCTC10313_01818</name>
</gene>
<dbReference type="PANTHER" id="PTHR43400">
    <property type="entry name" value="FUMARATE REDUCTASE"/>
    <property type="match status" value="1"/>
</dbReference>
<dbReference type="Pfam" id="PF00890">
    <property type="entry name" value="FAD_binding_2"/>
    <property type="match status" value="1"/>
</dbReference>
<dbReference type="AlphaFoldDB" id="A0A377Z5M3"/>
<keyword evidence="4 7" id="KW-0560">Oxidoreductase</keyword>
<dbReference type="Gene3D" id="3.50.50.60">
    <property type="entry name" value="FAD/NAD(P)-binding domain"/>
    <property type="match status" value="1"/>
</dbReference>
<evidence type="ECO:0000256" key="5">
    <source>
        <dbReference type="SAM" id="MobiDB-lite"/>
    </source>
</evidence>
<feature type="domain" description="FAD-dependent oxidoreductase 2 FAD-binding" evidence="6">
    <location>
        <begin position="8"/>
        <end position="177"/>
    </location>
</feature>
<feature type="region of interest" description="Disordered" evidence="5">
    <location>
        <begin position="241"/>
        <end position="315"/>
    </location>
</feature>
<evidence type="ECO:0000256" key="4">
    <source>
        <dbReference type="ARBA" id="ARBA00023002"/>
    </source>
</evidence>
<keyword evidence="2" id="KW-0285">Flavoprotein</keyword>
<protein>
    <submittedName>
        <fullName evidence="7">FAD-dependent oxidoreductase</fullName>
        <ecNumber evidence="7">1.3.99.4</ecNumber>
    </submittedName>
</protein>
<evidence type="ECO:0000256" key="1">
    <source>
        <dbReference type="ARBA" id="ARBA00001974"/>
    </source>
</evidence>
<dbReference type="SUPFAM" id="SSF51905">
    <property type="entry name" value="FAD/NAD(P)-binding domain"/>
    <property type="match status" value="1"/>
</dbReference>
<evidence type="ECO:0000313" key="8">
    <source>
        <dbReference type="Proteomes" id="UP000254487"/>
    </source>
</evidence>
<comment type="cofactor">
    <cofactor evidence="1">
        <name>FAD</name>
        <dbReference type="ChEBI" id="CHEBI:57692"/>
    </cofactor>
</comment>
<accession>A0A377Z5M3</accession>
<dbReference type="EC" id="1.3.99.4" evidence="7"/>
<dbReference type="InterPro" id="IPR003953">
    <property type="entry name" value="FAD-dep_OxRdtase_2_FAD-bd"/>
</dbReference>
<dbReference type="InterPro" id="IPR050315">
    <property type="entry name" value="FAD-oxidoreductase_2"/>
</dbReference>
<sequence length="335" mass="35465">MSGPVKVDVLVVGSGAAGLSAAVTAAMHGASVMVAEKASVLGGTSAWSGGWLWIPRNPLARAEGIDEAADAPLTYLQHEMGGEAADIRLQTFLRYGPEMVEFFHQRTAVQFLSGSAMPDFHPSPGAANGGRSVTAQPYDGRLLGDWLHRLRPPLETISLGGMGIAGGADMAHFFNATRSPRSAAVCRRRLLRHGWQRLRAGRGSIWSMAMRWSPVCCDPPSTPACVFSSMPRCPAAAGSAGRVRRGAAQRRRGDSRRSWRRGAGLRRFSPRSPAAGAGGASTLRRVTAISPPHRRTIRARGSGLANPSAASSTLPCATRWPGRRCPASLWPAASS</sequence>
<name>A0A377Z5M3_KLEPO</name>
<evidence type="ECO:0000313" key="7">
    <source>
        <dbReference type="EMBL" id="STU59469.1"/>
    </source>
</evidence>
<evidence type="ECO:0000256" key="3">
    <source>
        <dbReference type="ARBA" id="ARBA00022827"/>
    </source>
</evidence>
<organism evidence="7 8">
    <name type="scientific">Klebsiella pneumoniae subsp. ozaenae</name>
    <dbReference type="NCBI Taxonomy" id="574"/>
    <lineage>
        <taxon>Bacteria</taxon>
        <taxon>Pseudomonadati</taxon>
        <taxon>Pseudomonadota</taxon>
        <taxon>Gammaproteobacteria</taxon>
        <taxon>Enterobacterales</taxon>
        <taxon>Enterobacteriaceae</taxon>
        <taxon>Klebsiella/Raoultella group</taxon>
        <taxon>Klebsiella</taxon>
        <taxon>Klebsiella pneumoniae complex</taxon>
    </lineage>
</organism>
<proteinExistence type="predicted"/>
<dbReference type="EMBL" id="UGLW01000003">
    <property type="protein sequence ID" value="STU59469.1"/>
    <property type="molecule type" value="Genomic_DNA"/>
</dbReference>
<evidence type="ECO:0000259" key="6">
    <source>
        <dbReference type="Pfam" id="PF00890"/>
    </source>
</evidence>
<reference evidence="7 8" key="1">
    <citation type="submission" date="2018-06" db="EMBL/GenBank/DDBJ databases">
        <authorList>
            <consortium name="Pathogen Informatics"/>
            <person name="Doyle S."/>
        </authorList>
    </citation>
    <scope>NUCLEOTIDE SEQUENCE [LARGE SCALE GENOMIC DNA]</scope>
    <source>
        <strain evidence="7 8">NCTC10313</strain>
    </source>
</reference>
<keyword evidence="3" id="KW-0274">FAD</keyword>
<dbReference type="InterPro" id="IPR036188">
    <property type="entry name" value="FAD/NAD-bd_sf"/>
</dbReference>
<dbReference type="GO" id="GO:0047571">
    <property type="term" value="F:3-oxosteroid 1-dehydrogenase activity"/>
    <property type="evidence" value="ECO:0007669"/>
    <property type="project" value="UniProtKB-EC"/>
</dbReference>
<dbReference type="Proteomes" id="UP000254487">
    <property type="component" value="Unassembled WGS sequence"/>
</dbReference>